<dbReference type="Proteomes" id="UP001214976">
    <property type="component" value="Unassembled WGS sequence"/>
</dbReference>
<protein>
    <submittedName>
        <fullName evidence="9">MetQ/NlpA family lipoprotein</fullName>
    </submittedName>
</protein>
<comment type="similarity">
    <text evidence="2">Belongs to the NlpA lipoprotein family.</text>
</comment>
<keyword evidence="6 9" id="KW-0449">Lipoprotein</keyword>
<dbReference type="PANTHER" id="PTHR30429">
    <property type="entry name" value="D-METHIONINE-BINDING LIPOPROTEIN METQ"/>
    <property type="match status" value="1"/>
</dbReference>
<sequence>MNFKKLLSVLALTSVFALTACKDDSKLKVGVMAGPEHQMAEIAAKVAKDKYKLDVELVSFTDYSQPNAALFRKDLDVNAIQHKPYLDEDMAKGGYKDLVIVGNTFVYPIAGYSKKIKSLAELQDGATVAIPNDPTNQGRSLALLEKQGLIKLKDSNNILSTPLDVVENPKNLKFNAVEGALLPRVLDDVDLAVINNNFAGQIGLSPKDGIFVEDKDSPYVNIIVAREDNKDTQAVKDFVKAYQSEEVYQEAVKHFKDGVVKGW</sequence>
<accession>A0AAW6QA58</accession>
<keyword evidence="4" id="KW-0472">Membrane</keyword>
<dbReference type="NCBIfam" id="TIGR00363">
    <property type="entry name" value="MetQ/NlpA family lipoprotein"/>
    <property type="match status" value="1"/>
</dbReference>
<evidence type="ECO:0000256" key="1">
    <source>
        <dbReference type="ARBA" id="ARBA00004459"/>
    </source>
</evidence>
<evidence type="ECO:0000256" key="7">
    <source>
        <dbReference type="PIRSR" id="PIRSR002854-1"/>
    </source>
</evidence>
<evidence type="ECO:0000256" key="8">
    <source>
        <dbReference type="SAM" id="SignalP"/>
    </source>
</evidence>
<feature type="lipid moiety-binding region" description="S-diacylglycerol cysteine" evidence="7">
    <location>
        <position position="21"/>
    </location>
</feature>
<feature type="signal peptide" evidence="8">
    <location>
        <begin position="1"/>
        <end position="19"/>
    </location>
</feature>
<evidence type="ECO:0000256" key="3">
    <source>
        <dbReference type="ARBA" id="ARBA00022729"/>
    </source>
</evidence>
<name>A0AAW6QA58_9PAST</name>
<gene>
    <name evidence="9" type="ORF">P7M15_02280</name>
</gene>
<dbReference type="CDD" id="cd13598">
    <property type="entry name" value="PBP2_lipoprotein_IlpA_like"/>
    <property type="match status" value="1"/>
</dbReference>
<evidence type="ECO:0000256" key="6">
    <source>
        <dbReference type="ARBA" id="ARBA00023288"/>
    </source>
</evidence>
<reference evidence="9" key="1">
    <citation type="submission" date="2023-03" db="EMBL/GenBank/DDBJ databases">
        <title>Classification of Bisgaard taxon 6 and taxon 10 as Exercitatus varius gen. nov., spec. nov.</title>
        <authorList>
            <person name="Christensen H."/>
        </authorList>
    </citation>
    <scope>NUCLEOTIDE SEQUENCE</scope>
    <source>
        <strain evidence="9">86116</strain>
    </source>
</reference>
<dbReference type="EMBL" id="JARQTW010000003">
    <property type="protein sequence ID" value="MDG2949356.1"/>
    <property type="molecule type" value="Genomic_DNA"/>
</dbReference>
<evidence type="ECO:0000313" key="10">
    <source>
        <dbReference type="Proteomes" id="UP001214976"/>
    </source>
</evidence>
<dbReference type="Pfam" id="PF03180">
    <property type="entry name" value="Lipoprotein_9"/>
    <property type="match status" value="1"/>
</dbReference>
<feature type="chain" id="PRO_5043364137" evidence="8">
    <location>
        <begin position="20"/>
        <end position="263"/>
    </location>
</feature>
<comment type="caution">
    <text evidence="9">The sequence shown here is derived from an EMBL/GenBank/DDBJ whole genome shotgun (WGS) entry which is preliminary data.</text>
</comment>
<evidence type="ECO:0000256" key="2">
    <source>
        <dbReference type="ARBA" id="ARBA00008973"/>
    </source>
</evidence>
<organism evidence="9 10">
    <name type="scientific">Exercitatus varius</name>
    <dbReference type="NCBI Taxonomy" id="67857"/>
    <lineage>
        <taxon>Bacteria</taxon>
        <taxon>Pseudomonadati</taxon>
        <taxon>Pseudomonadota</taxon>
        <taxon>Gammaproteobacteria</taxon>
        <taxon>Pasteurellales</taxon>
        <taxon>Pasteurellaceae</taxon>
        <taxon>Exercitatus</taxon>
    </lineage>
</organism>
<dbReference type="InterPro" id="IPR004872">
    <property type="entry name" value="Lipoprotein_NlpA"/>
</dbReference>
<keyword evidence="3 8" id="KW-0732">Signal</keyword>
<evidence type="ECO:0000256" key="5">
    <source>
        <dbReference type="ARBA" id="ARBA00023139"/>
    </source>
</evidence>
<dbReference type="GO" id="GO:0009279">
    <property type="term" value="C:cell outer membrane"/>
    <property type="evidence" value="ECO:0007669"/>
    <property type="project" value="UniProtKB-SubCell"/>
</dbReference>
<keyword evidence="5" id="KW-0564">Palmitate</keyword>
<dbReference type="PANTHER" id="PTHR30429:SF1">
    <property type="entry name" value="D-METHIONINE-BINDING LIPOPROTEIN METQ-RELATED"/>
    <property type="match status" value="1"/>
</dbReference>
<evidence type="ECO:0000256" key="4">
    <source>
        <dbReference type="ARBA" id="ARBA00023136"/>
    </source>
</evidence>
<proteinExistence type="inferred from homology"/>
<dbReference type="SUPFAM" id="SSF53850">
    <property type="entry name" value="Periplasmic binding protein-like II"/>
    <property type="match status" value="1"/>
</dbReference>
<evidence type="ECO:0000313" key="9">
    <source>
        <dbReference type="EMBL" id="MDG2949356.1"/>
    </source>
</evidence>
<dbReference type="AlphaFoldDB" id="A0AAW6QA58"/>
<comment type="subcellular location">
    <subcellularLocation>
        <location evidence="1">Cell outer membrane</location>
        <topology evidence="1">Lipid-anchor</topology>
    </subcellularLocation>
</comment>
<dbReference type="PIRSF" id="PIRSF002854">
    <property type="entry name" value="MetQ"/>
    <property type="match status" value="1"/>
</dbReference>
<dbReference type="PROSITE" id="PS51257">
    <property type="entry name" value="PROKAR_LIPOPROTEIN"/>
    <property type="match status" value="1"/>
</dbReference>
<dbReference type="RefSeq" id="WP_202936759.1">
    <property type="nucleotide sequence ID" value="NZ_JARQTR010000008.1"/>
</dbReference>
<dbReference type="NCBIfam" id="NF008285">
    <property type="entry name" value="PRK11063.1"/>
    <property type="match status" value="1"/>
</dbReference>
<dbReference type="Gene3D" id="3.40.190.10">
    <property type="entry name" value="Periplasmic binding protein-like II"/>
    <property type="match status" value="2"/>
</dbReference>